<name>A0A1I4TMF7_9EURY</name>
<dbReference type="OrthoDB" id="52973at2157"/>
<evidence type="ECO:0000313" key="2">
    <source>
        <dbReference type="Proteomes" id="UP000198535"/>
    </source>
</evidence>
<dbReference type="Proteomes" id="UP000198535">
    <property type="component" value="Unassembled WGS sequence"/>
</dbReference>
<gene>
    <name evidence="1" type="ORF">SAMN04488696_2342</name>
</gene>
<protein>
    <recommendedName>
        <fullName evidence="3">DUF2098 domain-containing protein</fullName>
    </recommendedName>
</protein>
<evidence type="ECO:0000313" key="1">
    <source>
        <dbReference type="EMBL" id="SFM77811.1"/>
    </source>
</evidence>
<evidence type="ECO:0008006" key="3">
    <source>
        <dbReference type="Google" id="ProtNLM"/>
    </source>
</evidence>
<proteinExistence type="predicted"/>
<keyword evidence="2" id="KW-1185">Reference proteome</keyword>
<accession>A0A1I4TMF7</accession>
<dbReference type="AlphaFoldDB" id="A0A1I4TMF7"/>
<dbReference type="InterPro" id="IPR019209">
    <property type="entry name" value="DUF2098"/>
</dbReference>
<reference evidence="2" key="1">
    <citation type="submission" date="2016-10" db="EMBL/GenBank/DDBJ databases">
        <authorList>
            <person name="Varghese N."/>
            <person name="Submissions S."/>
        </authorList>
    </citation>
    <scope>NUCLEOTIDE SEQUENCE [LARGE SCALE GENOMIC DNA]</scope>
    <source>
        <strain evidence="2">Mob M</strain>
    </source>
</reference>
<dbReference type="Pfam" id="PF09871">
    <property type="entry name" value="DUF2098"/>
    <property type="match status" value="1"/>
</dbReference>
<organism evidence="1 2">
    <name type="scientific">Methanolobus profundi</name>
    <dbReference type="NCBI Taxonomy" id="487685"/>
    <lineage>
        <taxon>Archaea</taxon>
        <taxon>Methanobacteriati</taxon>
        <taxon>Methanobacteriota</taxon>
        <taxon>Stenosarchaea group</taxon>
        <taxon>Methanomicrobia</taxon>
        <taxon>Methanosarcinales</taxon>
        <taxon>Methanosarcinaceae</taxon>
        <taxon>Methanolobus</taxon>
    </lineage>
</organism>
<dbReference type="RefSeq" id="WP_091937129.1">
    <property type="nucleotide sequence ID" value="NZ_FOUJ01000005.1"/>
</dbReference>
<dbReference type="InterPro" id="IPR017099">
    <property type="entry name" value="UCP037053"/>
</dbReference>
<sequence length="105" mass="11414">MDEPVTIEALGMDGNPIEKGSVVRYISTGTVGRVIDIKEDEDGIWVLLDSNGLFYKPETLVSADESDLKEEMALRTSAEDAESYMRTYVTDDEAGYDIGQVTGGG</sequence>
<dbReference type="EMBL" id="FOUJ01000005">
    <property type="protein sequence ID" value="SFM77811.1"/>
    <property type="molecule type" value="Genomic_DNA"/>
</dbReference>
<dbReference type="PIRSF" id="PIRSF037053">
    <property type="entry name" value="UCP037053"/>
    <property type="match status" value="1"/>
</dbReference>